<organism evidence="2 3">
    <name type="scientific">Desulfobulbus oralis</name>
    <dbReference type="NCBI Taxonomy" id="1986146"/>
    <lineage>
        <taxon>Bacteria</taxon>
        <taxon>Pseudomonadati</taxon>
        <taxon>Thermodesulfobacteriota</taxon>
        <taxon>Desulfobulbia</taxon>
        <taxon>Desulfobulbales</taxon>
        <taxon>Desulfobulbaceae</taxon>
        <taxon>Desulfobulbus</taxon>
    </lineage>
</organism>
<feature type="transmembrane region" description="Helical" evidence="1">
    <location>
        <begin position="79"/>
        <end position="101"/>
    </location>
</feature>
<proteinExistence type="predicted"/>
<name>A0A2L1GLE4_9BACT</name>
<evidence type="ECO:0000256" key="1">
    <source>
        <dbReference type="SAM" id="Phobius"/>
    </source>
</evidence>
<dbReference type="KEGG" id="deo:CAY53_02210"/>
<dbReference type="RefSeq" id="WP_017865411.1">
    <property type="nucleotide sequence ID" value="NZ_CP021255.1"/>
</dbReference>
<accession>A0A2L1GLE4</accession>
<keyword evidence="1" id="KW-0812">Transmembrane</keyword>
<dbReference type="AlphaFoldDB" id="A0A2L1GLE4"/>
<reference evidence="2 3" key="1">
    <citation type="journal article" date="2018" name="MBio">
        <title>Insights into the evolution of host association through the isolation and characterization of a novel human periodontal pathobiont, Desulfobulbus oralis.</title>
        <authorList>
            <person name="Cross K.L."/>
            <person name="Chirania P."/>
            <person name="Xiong W."/>
            <person name="Beall C.J."/>
            <person name="Elkins J.G."/>
            <person name="Giannone R.J."/>
            <person name="Griffen A.L."/>
            <person name="Guss A.M."/>
            <person name="Hettich R.L."/>
            <person name="Joshi S.S."/>
            <person name="Mokrzan E.M."/>
            <person name="Martin R.K."/>
            <person name="Zhulin I.B."/>
            <person name="Leys E.J."/>
            <person name="Podar M."/>
        </authorList>
    </citation>
    <scope>NUCLEOTIDE SEQUENCE [LARGE SCALE GENOMIC DNA]</scope>
    <source>
        <strain evidence="2 3">ORNL</strain>
    </source>
</reference>
<sequence length="106" mass="11518">MKTNRIQILFLVLFGVIAMLMPELAMASDDFGMGGVFETVTKVITGKWGKMISIAGMACCGIVFIFARQDMADGFKLMLQVVFGICFIVFAVTIVDALFSFSSAVI</sequence>
<keyword evidence="3" id="KW-1185">Reference proteome</keyword>
<keyword evidence="1" id="KW-0472">Membrane</keyword>
<keyword evidence="1" id="KW-1133">Transmembrane helix</keyword>
<feature type="transmembrane region" description="Helical" evidence="1">
    <location>
        <begin position="51"/>
        <end position="67"/>
    </location>
</feature>
<evidence type="ECO:0000313" key="2">
    <source>
        <dbReference type="EMBL" id="AVD70437.1"/>
    </source>
</evidence>
<protein>
    <submittedName>
        <fullName evidence="2">Conjugal transfer protein TrbC</fullName>
    </submittedName>
</protein>
<gene>
    <name evidence="2" type="ORF">CAY53_02210</name>
</gene>
<dbReference type="OrthoDB" id="5432496at2"/>
<dbReference type="Pfam" id="PF04956">
    <property type="entry name" value="TrbC"/>
    <property type="match status" value="1"/>
</dbReference>
<dbReference type="InterPro" id="IPR007039">
    <property type="entry name" value="TrbC/VirB2"/>
</dbReference>
<dbReference type="EMBL" id="CP021255">
    <property type="protein sequence ID" value="AVD70437.1"/>
    <property type="molecule type" value="Genomic_DNA"/>
</dbReference>
<dbReference type="Proteomes" id="UP000239867">
    <property type="component" value="Chromosome"/>
</dbReference>
<evidence type="ECO:0000313" key="3">
    <source>
        <dbReference type="Proteomes" id="UP000239867"/>
    </source>
</evidence>